<evidence type="ECO:0000313" key="3">
    <source>
        <dbReference type="Proteomes" id="UP001501455"/>
    </source>
</evidence>
<organism evidence="2 3">
    <name type="scientific">Streptomyces prasinosporus</name>
    <dbReference type="NCBI Taxonomy" id="68256"/>
    <lineage>
        <taxon>Bacteria</taxon>
        <taxon>Bacillati</taxon>
        <taxon>Actinomycetota</taxon>
        <taxon>Actinomycetes</taxon>
        <taxon>Kitasatosporales</taxon>
        <taxon>Streptomycetaceae</taxon>
        <taxon>Streptomyces</taxon>
        <taxon>Streptomyces albogriseolus group</taxon>
    </lineage>
</organism>
<reference evidence="3" key="1">
    <citation type="journal article" date="2019" name="Int. J. Syst. Evol. Microbiol.">
        <title>The Global Catalogue of Microorganisms (GCM) 10K type strain sequencing project: providing services to taxonomists for standard genome sequencing and annotation.</title>
        <authorList>
            <consortium name="The Broad Institute Genomics Platform"/>
            <consortium name="The Broad Institute Genome Sequencing Center for Infectious Disease"/>
            <person name="Wu L."/>
            <person name="Ma J."/>
        </authorList>
    </citation>
    <scope>NUCLEOTIDE SEQUENCE [LARGE SCALE GENOMIC DNA]</scope>
    <source>
        <strain evidence="3">JCM 4816</strain>
    </source>
</reference>
<dbReference type="Proteomes" id="UP001501455">
    <property type="component" value="Unassembled WGS sequence"/>
</dbReference>
<name>A0ABP6TYR6_9ACTN</name>
<keyword evidence="3" id="KW-1185">Reference proteome</keyword>
<proteinExistence type="predicted"/>
<evidence type="ECO:0000313" key="2">
    <source>
        <dbReference type="EMBL" id="GAA3499895.1"/>
    </source>
</evidence>
<comment type="caution">
    <text evidence="2">The sequence shown here is derived from an EMBL/GenBank/DDBJ whole genome shotgun (WGS) entry which is preliminary data.</text>
</comment>
<sequence length="77" mass="8525">MPAEVATARVRAVTEVRAARRRGDIRRRLGCMRDLRSTRQPPFAGCALPITLRHQAYGRSPEGPIGGRARESTGKRV</sequence>
<feature type="region of interest" description="Disordered" evidence="1">
    <location>
        <begin position="57"/>
        <end position="77"/>
    </location>
</feature>
<dbReference type="EMBL" id="BAAAXF010000048">
    <property type="protein sequence ID" value="GAA3499895.1"/>
    <property type="molecule type" value="Genomic_DNA"/>
</dbReference>
<gene>
    <name evidence="2" type="ORF">GCM10019016_070000</name>
</gene>
<accession>A0ABP6TYR6</accession>
<feature type="compositionally biased region" description="Basic and acidic residues" evidence="1">
    <location>
        <begin position="68"/>
        <end position="77"/>
    </location>
</feature>
<evidence type="ECO:0000256" key="1">
    <source>
        <dbReference type="SAM" id="MobiDB-lite"/>
    </source>
</evidence>
<protein>
    <submittedName>
        <fullName evidence="2">Uncharacterized protein</fullName>
    </submittedName>
</protein>